<dbReference type="Gene3D" id="3.40.50.1820">
    <property type="entry name" value="alpha/beta hydrolase"/>
    <property type="match status" value="1"/>
</dbReference>
<dbReference type="Pfam" id="PF00561">
    <property type="entry name" value="Abhydrolase_1"/>
    <property type="match status" value="1"/>
</dbReference>
<dbReference type="GO" id="GO:0016787">
    <property type="term" value="F:hydrolase activity"/>
    <property type="evidence" value="ECO:0007669"/>
    <property type="project" value="UniProtKB-KW"/>
</dbReference>
<dbReference type="InterPro" id="IPR029058">
    <property type="entry name" value="AB_hydrolase_fold"/>
</dbReference>
<organism evidence="2 3">
    <name type="scientific">Methanogenium organophilum</name>
    <dbReference type="NCBI Taxonomy" id="2199"/>
    <lineage>
        <taxon>Archaea</taxon>
        <taxon>Methanobacteriati</taxon>
        <taxon>Methanobacteriota</taxon>
        <taxon>Stenosarchaea group</taxon>
        <taxon>Methanomicrobia</taxon>
        <taxon>Methanomicrobiales</taxon>
        <taxon>Methanomicrobiaceae</taxon>
        <taxon>Methanogenium</taxon>
    </lineage>
</organism>
<keyword evidence="2" id="KW-0378">Hydrolase</keyword>
<dbReference type="PANTHER" id="PTHR43798:SF33">
    <property type="entry name" value="HYDROLASE, PUTATIVE (AFU_ORTHOLOGUE AFUA_2G14860)-RELATED"/>
    <property type="match status" value="1"/>
</dbReference>
<sequence length="316" mass="35349">MNSQISENQSDTEEKQEVMEGVFISPQIIHTKLGDVEVDITEGDGPVLLGSHGGLGGVDQCRVAIDFAGSDFRLLSLSRPGYLGTPLESGKTLDEQADLFAAVLDELGIEKVAVFSISAGGPFAYTFAIRHPDRIWALVTADSVSGFYDMPEKAGALTQMFFLSDTGQALLRKMTKAKPDAFIKEIFKSEAYFTKEQMQEHLDFVLSDPEAHKFVTAFMNTMYPYRPRKAGTENDMVITRELYHLAVEEITCPTLVIHGTHDADVKFYDGVYVYEHVPNAERFWIEEGSHLAFWINPHAKEAQAYALDFLKRHLPE</sequence>
<dbReference type="InterPro" id="IPR000073">
    <property type="entry name" value="AB_hydrolase_1"/>
</dbReference>
<dbReference type="PANTHER" id="PTHR43798">
    <property type="entry name" value="MONOACYLGLYCEROL LIPASE"/>
    <property type="match status" value="1"/>
</dbReference>
<evidence type="ECO:0000313" key="3">
    <source>
        <dbReference type="Proteomes" id="UP001163096"/>
    </source>
</evidence>
<dbReference type="SUPFAM" id="SSF53474">
    <property type="entry name" value="alpha/beta-Hydrolases"/>
    <property type="match status" value="1"/>
</dbReference>
<gene>
    <name evidence="2" type="ORF">OU421_04800</name>
</gene>
<protein>
    <submittedName>
        <fullName evidence="2">Alpha/beta hydrolase</fullName>
    </submittedName>
</protein>
<feature type="domain" description="AB hydrolase-1" evidence="1">
    <location>
        <begin position="46"/>
        <end position="297"/>
    </location>
</feature>
<dbReference type="RefSeq" id="WP_268187473.1">
    <property type="nucleotide sequence ID" value="NZ_CP113361.1"/>
</dbReference>
<dbReference type="InterPro" id="IPR050266">
    <property type="entry name" value="AB_hydrolase_sf"/>
</dbReference>
<reference evidence="2" key="1">
    <citation type="submission" date="2022-11" db="EMBL/GenBank/DDBJ databases">
        <title>Complete genome sequence of Methanogenium organophilum DSM 3596.</title>
        <authorList>
            <person name="Chen S.-C."/>
            <person name="Lai S.-J."/>
            <person name="You Y.-T."/>
        </authorList>
    </citation>
    <scope>NUCLEOTIDE SEQUENCE</scope>
    <source>
        <strain evidence="2">DSM 3596</strain>
    </source>
</reference>
<dbReference type="GO" id="GO:0016020">
    <property type="term" value="C:membrane"/>
    <property type="evidence" value="ECO:0007669"/>
    <property type="project" value="TreeGrafter"/>
</dbReference>
<dbReference type="KEGG" id="mou:OU421_04800"/>
<dbReference type="GeneID" id="76834396"/>
<name>A0A9X9S7D2_METOG</name>
<dbReference type="AlphaFoldDB" id="A0A9X9S7D2"/>
<keyword evidence="3" id="KW-1185">Reference proteome</keyword>
<dbReference type="Proteomes" id="UP001163096">
    <property type="component" value="Chromosome"/>
</dbReference>
<evidence type="ECO:0000259" key="1">
    <source>
        <dbReference type="Pfam" id="PF00561"/>
    </source>
</evidence>
<proteinExistence type="predicted"/>
<accession>A0A9X9S7D2</accession>
<evidence type="ECO:0000313" key="2">
    <source>
        <dbReference type="EMBL" id="WAI02195.1"/>
    </source>
</evidence>
<dbReference type="EMBL" id="CP113361">
    <property type="protein sequence ID" value="WAI02195.1"/>
    <property type="molecule type" value="Genomic_DNA"/>
</dbReference>